<reference evidence="2" key="1">
    <citation type="journal article" date="2015" name="PLoS Genet.">
        <title>The dynamic genome and transcriptome of the human fungal pathogen Blastomyces and close relative Emmonsia.</title>
        <authorList>
            <person name="Munoz J.F."/>
            <person name="Gauthier G.M."/>
            <person name="Desjardins C.A."/>
            <person name="Gallo J.E."/>
            <person name="Holder J."/>
            <person name="Sullivan T.D."/>
            <person name="Marty A.J."/>
            <person name="Carmen J.C."/>
            <person name="Chen Z."/>
            <person name="Ding L."/>
            <person name="Gujja S."/>
            <person name="Magrini V."/>
            <person name="Misas E."/>
            <person name="Mitreva M."/>
            <person name="Priest M."/>
            <person name="Saif S."/>
            <person name="Whiston E.A."/>
            <person name="Young S."/>
            <person name="Zeng Q."/>
            <person name="Goldman W.E."/>
            <person name="Mardis E.R."/>
            <person name="Taylor J.W."/>
            <person name="McEwen J.G."/>
            <person name="Clay O.K."/>
            <person name="Klein B.S."/>
            <person name="Cuomo C.A."/>
        </authorList>
    </citation>
    <scope>NUCLEOTIDE SEQUENCE [LARGE SCALE GENOMIC DNA]</scope>
    <source>
        <strain evidence="2">SLH14081</strain>
    </source>
</reference>
<dbReference type="VEuPathDB" id="FungiDB:BDBG_16126"/>
<name>A0A179U9M1_BLAGS</name>
<proteinExistence type="predicted"/>
<protein>
    <submittedName>
        <fullName evidence="1">Uncharacterized protein</fullName>
    </submittedName>
</protein>
<dbReference type="RefSeq" id="XP_031575851.1">
    <property type="nucleotide sequence ID" value="XM_031724135.1"/>
</dbReference>
<gene>
    <name evidence="1" type="ORF">BDBG_16126</name>
</gene>
<organism evidence="1 2">
    <name type="scientific">Blastomyces gilchristii (strain SLH14081)</name>
    <name type="common">Blastomyces dermatitidis</name>
    <dbReference type="NCBI Taxonomy" id="559298"/>
    <lineage>
        <taxon>Eukaryota</taxon>
        <taxon>Fungi</taxon>
        <taxon>Dikarya</taxon>
        <taxon>Ascomycota</taxon>
        <taxon>Pezizomycotina</taxon>
        <taxon>Eurotiomycetes</taxon>
        <taxon>Eurotiomycetidae</taxon>
        <taxon>Onygenales</taxon>
        <taxon>Ajellomycetaceae</taxon>
        <taxon>Blastomyces</taxon>
    </lineage>
</organism>
<keyword evidence="2" id="KW-1185">Reference proteome</keyword>
<accession>A0A179U9M1</accession>
<dbReference type="AlphaFoldDB" id="A0A179U9M1"/>
<dbReference type="KEGG" id="bgh:BDBG_16126"/>
<dbReference type="Proteomes" id="UP000002038">
    <property type="component" value="Unassembled WGS sequence"/>
</dbReference>
<sequence length="76" mass="8999">MNRNKDKDKNTENTDAAPVHNVIEQVFCIKKKAYESCHDKTSEDESDVENDRQNDDLCCSYRRYKDFSERSEYAVK</sequence>
<evidence type="ECO:0000313" key="1">
    <source>
        <dbReference type="EMBL" id="OAT03857.1"/>
    </source>
</evidence>
<dbReference type="EMBL" id="GG657448">
    <property type="protein sequence ID" value="OAT03857.1"/>
    <property type="molecule type" value="Genomic_DNA"/>
</dbReference>
<evidence type="ECO:0000313" key="2">
    <source>
        <dbReference type="Proteomes" id="UP000002038"/>
    </source>
</evidence>
<dbReference type="GeneID" id="42528344"/>